<evidence type="ECO:0000256" key="5">
    <source>
        <dbReference type="ARBA" id="ARBA00022737"/>
    </source>
</evidence>
<evidence type="ECO:0000313" key="15">
    <source>
        <dbReference type="EMBL" id="EAS05189.2"/>
    </source>
</evidence>
<evidence type="ECO:0000256" key="2">
    <source>
        <dbReference type="ARBA" id="ARBA00022536"/>
    </source>
</evidence>
<proteinExistence type="predicted"/>
<feature type="transmembrane region" description="Helical" evidence="11">
    <location>
        <begin position="416"/>
        <end position="438"/>
    </location>
</feature>
<protein>
    <submittedName>
        <fullName evidence="15">Vacuolar sorting receptor</fullName>
    </submittedName>
</protein>
<keyword evidence="9" id="KW-0325">Glycoprotein</keyword>
<dbReference type="EMBL" id="GG662390">
    <property type="protein sequence ID" value="EAS05189.2"/>
    <property type="molecule type" value="Genomic_DNA"/>
</dbReference>
<dbReference type="AlphaFoldDB" id="Q24BQ4"/>
<evidence type="ECO:0000256" key="10">
    <source>
        <dbReference type="ARBA" id="ARBA00037847"/>
    </source>
</evidence>
<gene>
    <name evidence="15" type="ORF">TTHERM_01091280</name>
</gene>
<accession>Q24BQ4</accession>
<evidence type="ECO:0000259" key="13">
    <source>
        <dbReference type="Pfam" id="PF02225"/>
    </source>
</evidence>
<keyword evidence="8 11" id="KW-0472">Membrane</keyword>
<dbReference type="PANTHER" id="PTHR22702">
    <property type="entry name" value="PROTEASE-ASSOCIATED DOMAIN-CONTAINING PROTEIN"/>
    <property type="match status" value="1"/>
</dbReference>
<evidence type="ECO:0000313" key="16">
    <source>
        <dbReference type="Proteomes" id="UP000009168"/>
    </source>
</evidence>
<dbReference type="PANTHER" id="PTHR22702:SF1">
    <property type="entry name" value="PROTEASE-ASSOCIATED DOMAIN-CONTAINING PROTEIN 1"/>
    <property type="match status" value="1"/>
</dbReference>
<dbReference type="KEGG" id="tet:TTHERM_01091280"/>
<keyword evidence="2" id="KW-0245">EGF-like domain</keyword>
<evidence type="ECO:0000256" key="11">
    <source>
        <dbReference type="SAM" id="Phobius"/>
    </source>
</evidence>
<comment type="subcellular location">
    <subcellularLocation>
        <location evidence="10">Endomembrane system</location>
        <topology evidence="10">Single-pass membrane protein</topology>
    </subcellularLocation>
    <subcellularLocation>
        <location evidence="1">Membrane</location>
        <topology evidence="1">Single-pass type I membrane protein</topology>
    </subcellularLocation>
</comment>
<organism evidence="15 16">
    <name type="scientific">Tetrahymena thermophila (strain SB210)</name>
    <dbReference type="NCBI Taxonomy" id="312017"/>
    <lineage>
        <taxon>Eukaryota</taxon>
        <taxon>Sar</taxon>
        <taxon>Alveolata</taxon>
        <taxon>Ciliophora</taxon>
        <taxon>Intramacronucleata</taxon>
        <taxon>Oligohymenophorea</taxon>
        <taxon>Hymenostomatida</taxon>
        <taxon>Tetrahymenina</taxon>
        <taxon>Tetrahymenidae</taxon>
        <taxon>Tetrahymena</taxon>
    </lineage>
</organism>
<dbReference type="InterPro" id="IPR056858">
    <property type="entry name" value="VSR_TRX"/>
</dbReference>
<dbReference type="Pfam" id="PF02225">
    <property type="entry name" value="PA"/>
    <property type="match status" value="1"/>
</dbReference>
<dbReference type="HOGENOM" id="CLU_042606_0_0_1"/>
<evidence type="ECO:0000259" key="14">
    <source>
        <dbReference type="Pfam" id="PF25011"/>
    </source>
</evidence>
<dbReference type="Proteomes" id="UP000009168">
    <property type="component" value="Unassembled WGS sequence"/>
</dbReference>
<dbReference type="OrthoDB" id="10045365at2759"/>
<dbReference type="InterPro" id="IPR046450">
    <property type="entry name" value="PA_dom_sf"/>
</dbReference>
<keyword evidence="5" id="KW-0677">Repeat</keyword>
<dbReference type="GeneID" id="7834687"/>
<evidence type="ECO:0000256" key="4">
    <source>
        <dbReference type="ARBA" id="ARBA00022729"/>
    </source>
</evidence>
<evidence type="ECO:0000256" key="12">
    <source>
        <dbReference type="SAM" id="SignalP"/>
    </source>
</evidence>
<keyword evidence="7 11" id="KW-1133">Transmembrane helix</keyword>
<evidence type="ECO:0000256" key="9">
    <source>
        <dbReference type="ARBA" id="ARBA00023180"/>
    </source>
</evidence>
<keyword evidence="6" id="KW-0106">Calcium</keyword>
<dbReference type="Gene3D" id="3.50.30.30">
    <property type="match status" value="1"/>
</dbReference>
<keyword evidence="16" id="KW-1185">Reference proteome</keyword>
<feature type="domain" description="Vacuolar sorting receptor thioredoxin-like" evidence="14">
    <location>
        <begin position="232"/>
        <end position="384"/>
    </location>
</feature>
<evidence type="ECO:0000256" key="6">
    <source>
        <dbReference type="ARBA" id="ARBA00022837"/>
    </source>
</evidence>
<evidence type="ECO:0000256" key="3">
    <source>
        <dbReference type="ARBA" id="ARBA00022692"/>
    </source>
</evidence>
<dbReference type="eggNOG" id="ENOG502QQUF">
    <property type="taxonomic scope" value="Eukaryota"/>
</dbReference>
<feature type="chain" id="PRO_5004202040" evidence="12">
    <location>
        <begin position="22"/>
        <end position="478"/>
    </location>
</feature>
<evidence type="ECO:0000256" key="1">
    <source>
        <dbReference type="ARBA" id="ARBA00004479"/>
    </source>
</evidence>
<feature type="domain" description="PA" evidence="13">
    <location>
        <begin position="102"/>
        <end position="164"/>
    </location>
</feature>
<dbReference type="RefSeq" id="XP_001025434.2">
    <property type="nucleotide sequence ID" value="XM_001025434.3"/>
</dbReference>
<keyword evidence="4 12" id="KW-0732">Signal</keyword>
<evidence type="ECO:0000256" key="8">
    <source>
        <dbReference type="ARBA" id="ARBA00023136"/>
    </source>
</evidence>
<dbReference type="GO" id="GO:0012505">
    <property type="term" value="C:endomembrane system"/>
    <property type="evidence" value="ECO:0007669"/>
    <property type="project" value="UniProtKB-SubCell"/>
</dbReference>
<evidence type="ECO:0000256" key="7">
    <source>
        <dbReference type="ARBA" id="ARBA00022989"/>
    </source>
</evidence>
<keyword evidence="3 11" id="KW-0812">Transmembrane</keyword>
<dbReference type="STRING" id="312017.Q24BQ4"/>
<dbReference type="InParanoid" id="Q24BQ4"/>
<name>Q24BQ4_TETTS</name>
<keyword evidence="15" id="KW-0675">Receptor</keyword>
<dbReference type="GO" id="GO:0016020">
    <property type="term" value="C:membrane"/>
    <property type="evidence" value="ECO:0007669"/>
    <property type="project" value="UniProtKB-SubCell"/>
</dbReference>
<sequence length="478" mass="53887">MKKTAIIFCLAAALLLVVVSANKNESRLSISQPPELVEAIKKLNKRKDKDSDDAVIDCELANFGSVQYGTRIVGEAHISEPYDACDKAAVQQGEKEFSRIPFLLVERGNCAFADKVYNAQEAGAQIVIIVDNGQQRGNVIMIDNGHGSNVHITSVFITKEYGDIIKEYIKNQKNVMLSLELVQKRLNHSSVRLWLDLSSPYSNKLVHTLLPVRQRIAKNDIKIYPSFDITKKVENINKKDSNCMTFSRVQYCAPDPDLPQGDGIAQKNNVASGADVVGEAIRQLCIRDQSEEAWFNYYNEFGTYCYFAPYDYKKCAEGSVKKVSNLDLDQYKKCTEDETKIFSLLDVQNQNNQDYNIFEWPAVTINDMLYRGNLEGEYIGEAICNSLYQIDEACTQLIDPNYVGPNQESSSSSSSLFWTLVLVAIGFTIAFFITAYVFKRIARREVSQDVSQKVNQMVSQYIAFYESRGKNTGDQSDL</sequence>
<reference evidence="16" key="1">
    <citation type="journal article" date="2006" name="PLoS Biol.">
        <title>Macronuclear genome sequence of the ciliate Tetrahymena thermophila, a model eukaryote.</title>
        <authorList>
            <person name="Eisen J.A."/>
            <person name="Coyne R.S."/>
            <person name="Wu M."/>
            <person name="Wu D."/>
            <person name="Thiagarajan M."/>
            <person name="Wortman J.R."/>
            <person name="Badger J.H."/>
            <person name="Ren Q."/>
            <person name="Amedeo P."/>
            <person name="Jones K.M."/>
            <person name="Tallon L.J."/>
            <person name="Delcher A.L."/>
            <person name="Salzberg S.L."/>
            <person name="Silva J.C."/>
            <person name="Haas B.J."/>
            <person name="Majoros W.H."/>
            <person name="Farzad M."/>
            <person name="Carlton J.M."/>
            <person name="Smith R.K. Jr."/>
            <person name="Garg J."/>
            <person name="Pearlman R.E."/>
            <person name="Karrer K.M."/>
            <person name="Sun L."/>
            <person name="Manning G."/>
            <person name="Elde N.C."/>
            <person name="Turkewitz A.P."/>
            <person name="Asai D.J."/>
            <person name="Wilkes D.E."/>
            <person name="Wang Y."/>
            <person name="Cai H."/>
            <person name="Collins K."/>
            <person name="Stewart B.A."/>
            <person name="Lee S.R."/>
            <person name="Wilamowska K."/>
            <person name="Weinberg Z."/>
            <person name="Ruzzo W.L."/>
            <person name="Wloga D."/>
            <person name="Gaertig J."/>
            <person name="Frankel J."/>
            <person name="Tsao C.-C."/>
            <person name="Gorovsky M.A."/>
            <person name="Keeling P.J."/>
            <person name="Waller R.F."/>
            <person name="Patron N.J."/>
            <person name="Cherry J.M."/>
            <person name="Stover N.A."/>
            <person name="Krieger C.J."/>
            <person name="del Toro C."/>
            <person name="Ryder H.F."/>
            <person name="Williamson S.C."/>
            <person name="Barbeau R.A."/>
            <person name="Hamilton E.P."/>
            <person name="Orias E."/>
        </authorList>
    </citation>
    <scope>NUCLEOTIDE SEQUENCE [LARGE SCALE GENOMIC DNA]</scope>
    <source>
        <strain evidence="16">SB210</strain>
    </source>
</reference>
<dbReference type="Pfam" id="PF25011">
    <property type="entry name" value="VSR_TRX"/>
    <property type="match status" value="1"/>
</dbReference>
<feature type="signal peptide" evidence="12">
    <location>
        <begin position="1"/>
        <end position="21"/>
    </location>
</feature>
<dbReference type="SUPFAM" id="SSF52025">
    <property type="entry name" value="PA domain"/>
    <property type="match status" value="1"/>
</dbReference>
<dbReference type="InterPro" id="IPR003137">
    <property type="entry name" value="PA_domain"/>
</dbReference>